<reference evidence="14 15" key="1">
    <citation type="submission" date="2016-05" db="EMBL/GenBank/DDBJ databases">
        <title>Complete genome sequence of two 2,5-diketo-D-glunonic acid producing strain Tatumella citrea.</title>
        <authorList>
            <person name="Duan C."/>
            <person name="Yang J."/>
            <person name="Yang S."/>
        </authorList>
    </citation>
    <scope>NUCLEOTIDE SEQUENCE [LARGE SCALE GENOMIC DNA]</scope>
    <source>
        <strain evidence="13 14">ATCC 39140</strain>
        <strain evidence="12 15">DSM 13699</strain>
    </source>
</reference>
<evidence type="ECO:0000313" key="12">
    <source>
        <dbReference type="EMBL" id="ARU94268.1"/>
    </source>
</evidence>
<dbReference type="Proteomes" id="UP000195814">
    <property type="component" value="Chromosome"/>
</dbReference>
<evidence type="ECO:0000256" key="10">
    <source>
        <dbReference type="SAM" id="MobiDB-lite"/>
    </source>
</evidence>
<keyword evidence="5" id="KW-0813">Transport</keyword>
<dbReference type="GO" id="GO:0071973">
    <property type="term" value="P:bacterial-type flagellum-dependent cell motility"/>
    <property type="evidence" value="ECO:0007669"/>
    <property type="project" value="InterPro"/>
</dbReference>
<comment type="subcellular location">
    <subcellularLocation>
        <location evidence="2">Cytoplasm</location>
    </subcellularLocation>
</comment>
<dbReference type="EMBL" id="CP015581">
    <property type="protein sequence ID" value="ARU98308.1"/>
    <property type="molecule type" value="Genomic_DNA"/>
</dbReference>
<evidence type="ECO:0000256" key="9">
    <source>
        <dbReference type="ARBA" id="ARBA00023225"/>
    </source>
</evidence>
<comment type="similarity">
    <text evidence="3">Belongs to the FliH family.</text>
</comment>
<evidence type="ECO:0000256" key="3">
    <source>
        <dbReference type="ARBA" id="ARBA00006602"/>
    </source>
</evidence>
<dbReference type="PANTHER" id="PTHR34982">
    <property type="entry name" value="YOP PROTEINS TRANSLOCATION PROTEIN L"/>
    <property type="match status" value="1"/>
</dbReference>
<keyword evidence="6" id="KW-0963">Cytoplasm</keyword>
<feature type="region of interest" description="Disordered" evidence="10">
    <location>
        <begin position="1"/>
        <end position="32"/>
    </location>
</feature>
<organism evidence="12 15">
    <name type="scientific">Tatumella citrea</name>
    <name type="common">Pantoea citrea</name>
    <dbReference type="NCBI Taxonomy" id="53336"/>
    <lineage>
        <taxon>Bacteria</taxon>
        <taxon>Pseudomonadati</taxon>
        <taxon>Pseudomonadota</taxon>
        <taxon>Gammaproteobacteria</taxon>
        <taxon>Enterobacterales</taxon>
        <taxon>Erwiniaceae</taxon>
        <taxon>Tatumella</taxon>
    </lineage>
</organism>
<evidence type="ECO:0000259" key="11">
    <source>
        <dbReference type="Pfam" id="PF02108"/>
    </source>
</evidence>
<evidence type="ECO:0000256" key="1">
    <source>
        <dbReference type="ARBA" id="ARBA00003041"/>
    </source>
</evidence>
<evidence type="ECO:0000256" key="7">
    <source>
        <dbReference type="ARBA" id="ARBA00022795"/>
    </source>
</evidence>
<dbReference type="PRINTS" id="PR01003">
    <property type="entry name" value="FLGFLIH"/>
</dbReference>
<dbReference type="KEGG" id="tci:A7K98_11085"/>
<evidence type="ECO:0000256" key="6">
    <source>
        <dbReference type="ARBA" id="ARBA00022490"/>
    </source>
</evidence>
<keyword evidence="9" id="KW-1006">Bacterial flagellum protein export</keyword>
<dbReference type="Proteomes" id="UP000195729">
    <property type="component" value="Chromosome"/>
</dbReference>
<dbReference type="GO" id="GO:0003774">
    <property type="term" value="F:cytoskeletal motor activity"/>
    <property type="evidence" value="ECO:0007669"/>
    <property type="project" value="InterPro"/>
</dbReference>
<name>A0A1Y0L9F8_TATCI</name>
<dbReference type="PANTHER" id="PTHR34982:SF1">
    <property type="entry name" value="FLAGELLAR ASSEMBLY PROTEIN FLIH"/>
    <property type="match status" value="1"/>
</dbReference>
<dbReference type="InterPro" id="IPR051472">
    <property type="entry name" value="T3SS_Stator/FliH"/>
</dbReference>
<dbReference type="GO" id="GO:0015031">
    <property type="term" value="P:protein transport"/>
    <property type="evidence" value="ECO:0007669"/>
    <property type="project" value="UniProtKB-KW"/>
</dbReference>
<evidence type="ECO:0000256" key="5">
    <source>
        <dbReference type="ARBA" id="ARBA00022448"/>
    </source>
</evidence>
<comment type="function">
    <text evidence="1">Needed for flagellar regrowth and assembly.</text>
</comment>
<evidence type="ECO:0000313" key="13">
    <source>
        <dbReference type="EMBL" id="ARU98308.1"/>
    </source>
</evidence>
<dbReference type="AlphaFoldDB" id="A0A1Y0L9F8"/>
<keyword evidence="7" id="KW-1005">Bacterial flagellum biogenesis</keyword>
<dbReference type="InterPro" id="IPR018035">
    <property type="entry name" value="Flagellar_FliH/T3SS_HrpE"/>
</dbReference>
<proteinExistence type="inferred from homology"/>
<keyword evidence="8" id="KW-0653">Protein transport</keyword>
<evidence type="ECO:0000256" key="2">
    <source>
        <dbReference type="ARBA" id="ARBA00004496"/>
    </source>
</evidence>
<protein>
    <recommendedName>
        <fullName evidence="4">Flagellar assembly protein FliH</fullName>
    </recommendedName>
</protein>
<feature type="domain" description="Flagellar assembly protein FliH/Type III secretion system HrpE" evidence="11">
    <location>
        <begin position="103"/>
        <end position="228"/>
    </location>
</feature>
<dbReference type="GO" id="GO:0009288">
    <property type="term" value="C:bacterial-type flagellum"/>
    <property type="evidence" value="ECO:0007669"/>
    <property type="project" value="InterPro"/>
</dbReference>
<dbReference type="Pfam" id="PF02108">
    <property type="entry name" value="FliH"/>
    <property type="match status" value="1"/>
</dbReference>
<evidence type="ECO:0000313" key="14">
    <source>
        <dbReference type="Proteomes" id="UP000195729"/>
    </source>
</evidence>
<dbReference type="GO" id="GO:0044781">
    <property type="term" value="P:bacterial-type flagellum organization"/>
    <property type="evidence" value="ECO:0007669"/>
    <property type="project" value="UniProtKB-KW"/>
</dbReference>
<keyword evidence="14" id="KW-1185">Reference proteome</keyword>
<evidence type="ECO:0000313" key="15">
    <source>
        <dbReference type="Proteomes" id="UP000195814"/>
    </source>
</evidence>
<dbReference type="InterPro" id="IPR000563">
    <property type="entry name" value="Flag_FliH"/>
</dbReference>
<accession>A0A1Y0L9F8</accession>
<sequence>MQETEHWQKWQPQQFSALPGQEPDDAVPTDFKPTEVPVVQPVAEAALLSDSINHQALNQQERQQSWQEGYQQGLNQGEQHGRTLGFQEGQQAAIRQSEQQQQAQQQHITQLADSFDRSLQVLDGVITGRILQLALQIALQISGEAIKCDSHQLTEQIRSLLSADPLFTGTPRLRVHPQDLPLAEQLFSGQISSRGWKAEADPHLQPGDCLLQGEEGELDCSMSTRWLELCQRAQTGVY</sequence>
<evidence type="ECO:0000256" key="8">
    <source>
        <dbReference type="ARBA" id="ARBA00022927"/>
    </source>
</evidence>
<dbReference type="EMBL" id="CP015579">
    <property type="protein sequence ID" value="ARU94268.1"/>
    <property type="molecule type" value="Genomic_DNA"/>
</dbReference>
<gene>
    <name evidence="12" type="ORF">A7K98_11085</name>
    <name evidence="13" type="ORF">A7K99_11085</name>
</gene>
<evidence type="ECO:0000256" key="4">
    <source>
        <dbReference type="ARBA" id="ARBA00016507"/>
    </source>
</evidence>
<dbReference type="GO" id="GO:0005829">
    <property type="term" value="C:cytosol"/>
    <property type="evidence" value="ECO:0007669"/>
    <property type="project" value="TreeGrafter"/>
</dbReference>